<dbReference type="PROSITE" id="PS51257">
    <property type="entry name" value="PROKAR_LIPOPROTEIN"/>
    <property type="match status" value="1"/>
</dbReference>
<evidence type="ECO:0000256" key="1">
    <source>
        <dbReference type="ARBA" id="ARBA00000971"/>
    </source>
</evidence>
<keyword evidence="3 4" id="KW-0697">Rotamase</keyword>
<sequence>MNKCLVILGCFLTFVLCGCSGEVEDDLIDVLANEKQAIHDYLNQHATGEVLAIPYYSRKGMLIDSIFIFNHNSSGDVAKDSGWVVMDYDMYDLNDKIWDTTNPEKWSEEFTPGYAYGGPVLHRVDTARYNFLGEAFRHIGVGDAGGEVIIPSVLGAVDGRTLRYKLTSYNVFDDIAEHEKELMDAYMAPFSSADTLHVLPGEVKSDTITYIIFLEREGDTRKLQTGDSVLLNMVYGILDEKGLSTRTFRAIREDTTKILFNERWQRDIPSGLTKGLQRLQQGDSAHILIPYGMAYGAAGRTQSAQGGGKYYLEPPYCTLWCWVRVKEIFPQNQEE</sequence>
<evidence type="ECO:0000313" key="6">
    <source>
        <dbReference type="EMBL" id="MBC5621234.1"/>
    </source>
</evidence>
<organism evidence="6 7">
    <name type="scientific">Butyricimonas hominis</name>
    <dbReference type="NCBI Taxonomy" id="2763032"/>
    <lineage>
        <taxon>Bacteria</taxon>
        <taxon>Pseudomonadati</taxon>
        <taxon>Bacteroidota</taxon>
        <taxon>Bacteroidia</taxon>
        <taxon>Bacteroidales</taxon>
        <taxon>Odoribacteraceae</taxon>
        <taxon>Butyricimonas</taxon>
    </lineage>
</organism>
<dbReference type="Proteomes" id="UP000646484">
    <property type="component" value="Unassembled WGS sequence"/>
</dbReference>
<protein>
    <recommendedName>
        <fullName evidence="2 4">peptidylprolyl isomerase</fullName>
        <ecNumber evidence="2 4">5.2.1.8</ecNumber>
    </recommendedName>
</protein>
<dbReference type="PROSITE" id="PS50059">
    <property type="entry name" value="FKBP_PPIASE"/>
    <property type="match status" value="1"/>
</dbReference>
<proteinExistence type="predicted"/>
<comment type="caution">
    <text evidence="6">The sequence shown here is derived from an EMBL/GenBank/DDBJ whole genome shotgun (WGS) entry which is preliminary data.</text>
</comment>
<keyword evidence="4" id="KW-0413">Isomerase</keyword>
<keyword evidence="7" id="KW-1185">Reference proteome</keyword>
<evidence type="ECO:0000256" key="4">
    <source>
        <dbReference type="PROSITE-ProRule" id="PRU00277"/>
    </source>
</evidence>
<dbReference type="RefSeq" id="WP_099293083.1">
    <property type="nucleotide sequence ID" value="NZ_JACOOH010000003.1"/>
</dbReference>
<evidence type="ECO:0000313" key="7">
    <source>
        <dbReference type="Proteomes" id="UP000646484"/>
    </source>
</evidence>
<comment type="catalytic activity">
    <reaction evidence="1 4">
        <text>[protein]-peptidylproline (omega=180) = [protein]-peptidylproline (omega=0)</text>
        <dbReference type="Rhea" id="RHEA:16237"/>
        <dbReference type="Rhea" id="RHEA-COMP:10747"/>
        <dbReference type="Rhea" id="RHEA-COMP:10748"/>
        <dbReference type="ChEBI" id="CHEBI:83833"/>
        <dbReference type="ChEBI" id="CHEBI:83834"/>
        <dbReference type="EC" id="5.2.1.8"/>
    </reaction>
</comment>
<dbReference type="InterPro" id="IPR001179">
    <property type="entry name" value="PPIase_FKBP_dom"/>
</dbReference>
<name>A0ABR7CZX8_9BACT</name>
<accession>A0ABR7CZX8</accession>
<gene>
    <name evidence="6" type="ORF">H8S64_08995</name>
</gene>
<evidence type="ECO:0000256" key="3">
    <source>
        <dbReference type="ARBA" id="ARBA00023110"/>
    </source>
</evidence>
<dbReference type="InterPro" id="IPR046357">
    <property type="entry name" value="PPIase_dom_sf"/>
</dbReference>
<evidence type="ECO:0000259" key="5">
    <source>
        <dbReference type="PROSITE" id="PS50059"/>
    </source>
</evidence>
<dbReference type="EMBL" id="JACOOH010000003">
    <property type="protein sequence ID" value="MBC5621234.1"/>
    <property type="molecule type" value="Genomic_DNA"/>
</dbReference>
<feature type="domain" description="PPIase FKBP-type" evidence="5">
    <location>
        <begin position="226"/>
        <end position="329"/>
    </location>
</feature>
<dbReference type="EC" id="5.2.1.8" evidence="2 4"/>
<evidence type="ECO:0000256" key="2">
    <source>
        <dbReference type="ARBA" id="ARBA00013194"/>
    </source>
</evidence>
<dbReference type="Gene3D" id="3.10.50.40">
    <property type="match status" value="1"/>
</dbReference>
<reference evidence="6 7" key="1">
    <citation type="submission" date="2020-08" db="EMBL/GenBank/DDBJ databases">
        <title>Genome public.</title>
        <authorList>
            <person name="Liu C."/>
            <person name="Sun Q."/>
        </authorList>
    </citation>
    <scope>NUCLEOTIDE SEQUENCE [LARGE SCALE GENOMIC DNA]</scope>
    <source>
        <strain evidence="6 7">NSJ-56</strain>
    </source>
</reference>
<dbReference type="SUPFAM" id="SSF54534">
    <property type="entry name" value="FKBP-like"/>
    <property type="match status" value="1"/>
</dbReference>